<organism evidence="3 4">
    <name type="scientific">Dryococelus australis</name>
    <dbReference type="NCBI Taxonomy" id="614101"/>
    <lineage>
        <taxon>Eukaryota</taxon>
        <taxon>Metazoa</taxon>
        <taxon>Ecdysozoa</taxon>
        <taxon>Arthropoda</taxon>
        <taxon>Hexapoda</taxon>
        <taxon>Insecta</taxon>
        <taxon>Pterygota</taxon>
        <taxon>Neoptera</taxon>
        <taxon>Polyneoptera</taxon>
        <taxon>Phasmatodea</taxon>
        <taxon>Verophasmatodea</taxon>
        <taxon>Anareolatae</taxon>
        <taxon>Phasmatidae</taxon>
        <taxon>Eurycanthinae</taxon>
        <taxon>Dryococelus</taxon>
    </lineage>
</organism>
<comment type="caution">
    <text evidence="3">The sequence shown here is derived from an EMBL/GenBank/DDBJ whole genome shotgun (WGS) entry which is preliminary data.</text>
</comment>
<evidence type="ECO:0000256" key="1">
    <source>
        <dbReference type="SAM" id="MobiDB-lite"/>
    </source>
</evidence>
<feature type="signal peptide" evidence="2">
    <location>
        <begin position="1"/>
        <end position="22"/>
    </location>
</feature>
<sequence>MPSLSWTAALVPLLAAVARTSGLAAVSPAEDPPPRARLAFVPIVSHVPDNQLSFEDYAATNNLGDGGQFYSSGHRDPRGRPAYVKKRAKISPDDSHVVKFPARSRRSPALSSSPALDTVDDPSSHWSILSHADKPRFVTSKGGRAQGSTSSPARSGADAKLSAATDVANPSSNEIPRSDEAYQLRYDASRDYLYRDLTPVDDFAMPPPPQQQQQPRKRIIYYANLPEVVRHGPGYAPPRVYDGYPGFRPTDVNKYPRESRFDYGPAPVAISSGDRFTYVPGGRTTYTIIDATPPGYYDTGNRY</sequence>
<evidence type="ECO:0000313" key="4">
    <source>
        <dbReference type="Proteomes" id="UP001159363"/>
    </source>
</evidence>
<proteinExistence type="predicted"/>
<feature type="chain" id="PRO_5045475545" evidence="2">
    <location>
        <begin position="23"/>
        <end position="303"/>
    </location>
</feature>
<feature type="region of interest" description="Disordered" evidence="1">
    <location>
        <begin position="65"/>
        <end position="175"/>
    </location>
</feature>
<gene>
    <name evidence="3" type="ORF">PR048_015804</name>
</gene>
<dbReference type="Proteomes" id="UP001159363">
    <property type="component" value="Chromosome 4"/>
</dbReference>
<keyword evidence="2" id="KW-0732">Signal</keyword>
<evidence type="ECO:0000313" key="3">
    <source>
        <dbReference type="EMBL" id="KAJ8883948.1"/>
    </source>
</evidence>
<accession>A0ABQ9HHZ0</accession>
<feature type="compositionally biased region" description="Low complexity" evidence="1">
    <location>
        <begin position="107"/>
        <end position="116"/>
    </location>
</feature>
<reference evidence="3 4" key="1">
    <citation type="submission" date="2023-02" db="EMBL/GenBank/DDBJ databases">
        <title>LHISI_Scaffold_Assembly.</title>
        <authorList>
            <person name="Stuart O.P."/>
            <person name="Cleave R."/>
            <person name="Magrath M.J.L."/>
            <person name="Mikheyev A.S."/>
        </authorList>
    </citation>
    <scope>NUCLEOTIDE SEQUENCE [LARGE SCALE GENOMIC DNA]</scope>
    <source>
        <strain evidence="3">Daus_M_001</strain>
        <tissue evidence="3">Leg muscle</tissue>
    </source>
</reference>
<evidence type="ECO:0000256" key="2">
    <source>
        <dbReference type="SAM" id="SignalP"/>
    </source>
</evidence>
<protein>
    <submittedName>
        <fullName evidence="3">Uncharacterized protein</fullName>
    </submittedName>
</protein>
<dbReference type="EMBL" id="JARBHB010000005">
    <property type="protein sequence ID" value="KAJ8883948.1"/>
    <property type="molecule type" value="Genomic_DNA"/>
</dbReference>
<name>A0ABQ9HHZ0_9NEOP</name>
<keyword evidence="4" id="KW-1185">Reference proteome</keyword>